<accession>A0ABU3CSS8</accession>
<dbReference type="RefSeq" id="WP_311483582.1">
    <property type="nucleotide sequence ID" value="NZ_JAVRHP010000015.1"/>
</dbReference>
<dbReference type="Proteomes" id="UP001248819">
    <property type="component" value="Unassembled WGS sequence"/>
</dbReference>
<reference evidence="1 2" key="1">
    <citation type="submission" date="2023-09" db="EMBL/GenBank/DDBJ databases">
        <authorList>
            <person name="Rey-Velasco X."/>
        </authorList>
    </citation>
    <scope>NUCLEOTIDE SEQUENCE [LARGE SCALE GENOMIC DNA]</scope>
    <source>
        <strain evidence="1 2">F297</strain>
    </source>
</reference>
<organism evidence="1 2">
    <name type="scientific">Autumnicola edwardsiae</name>
    <dbReference type="NCBI Taxonomy" id="3075594"/>
    <lineage>
        <taxon>Bacteria</taxon>
        <taxon>Pseudomonadati</taxon>
        <taxon>Bacteroidota</taxon>
        <taxon>Flavobacteriia</taxon>
        <taxon>Flavobacteriales</taxon>
        <taxon>Flavobacteriaceae</taxon>
        <taxon>Autumnicola</taxon>
    </lineage>
</organism>
<evidence type="ECO:0000313" key="1">
    <source>
        <dbReference type="EMBL" id="MDT0649419.1"/>
    </source>
</evidence>
<protein>
    <submittedName>
        <fullName evidence="1">Uncharacterized protein</fullName>
    </submittedName>
</protein>
<evidence type="ECO:0000313" key="2">
    <source>
        <dbReference type="Proteomes" id="UP001248819"/>
    </source>
</evidence>
<gene>
    <name evidence="1" type="ORF">RM529_04645</name>
</gene>
<keyword evidence="2" id="KW-1185">Reference proteome</keyword>
<name>A0ABU3CSS8_9FLAO</name>
<proteinExistence type="predicted"/>
<comment type="caution">
    <text evidence="1">The sequence shown here is derived from an EMBL/GenBank/DDBJ whole genome shotgun (WGS) entry which is preliminary data.</text>
</comment>
<dbReference type="EMBL" id="JAVRHP010000015">
    <property type="protein sequence ID" value="MDT0649419.1"/>
    <property type="molecule type" value="Genomic_DNA"/>
</dbReference>
<sequence length="99" mass="11631">MLFVKKVAYILSFIFLVFIATPTIVVCIDKSVDVSAAFLVNEEETPSGYNFFEFNFEENHHSNYESIHFLQERKVVDHYYHLNYHNVFLEVVSPPPKRA</sequence>